<feature type="region of interest" description="Disordered" evidence="1">
    <location>
        <begin position="1"/>
        <end position="26"/>
    </location>
</feature>
<evidence type="ECO:0000259" key="2">
    <source>
        <dbReference type="Pfam" id="PF19077"/>
    </source>
</evidence>
<feature type="compositionally biased region" description="Polar residues" evidence="1">
    <location>
        <begin position="282"/>
        <end position="293"/>
    </location>
</feature>
<evidence type="ECO:0000256" key="1">
    <source>
        <dbReference type="SAM" id="MobiDB-lite"/>
    </source>
</evidence>
<organism evidence="3 4">
    <name type="scientific">Salmonella enterica subsp. indica</name>
    <dbReference type="NCBI Taxonomy" id="59207"/>
    <lineage>
        <taxon>Bacteria</taxon>
        <taxon>Pseudomonadati</taxon>
        <taxon>Pseudomonadota</taxon>
        <taxon>Gammaproteobacteria</taxon>
        <taxon>Enterobacterales</taxon>
        <taxon>Enterobacteriaceae</taxon>
        <taxon>Salmonella</taxon>
    </lineage>
</organism>
<feature type="domain" description="Bacterial Ig-like" evidence="2">
    <location>
        <begin position="2"/>
        <end position="94"/>
    </location>
</feature>
<dbReference type="InterPro" id="IPR013783">
    <property type="entry name" value="Ig-like_fold"/>
</dbReference>
<feature type="region of interest" description="Disordered" evidence="1">
    <location>
        <begin position="282"/>
        <end position="314"/>
    </location>
</feature>
<reference evidence="3 4" key="1">
    <citation type="submission" date="2018-06" db="EMBL/GenBank/DDBJ databases">
        <authorList>
            <consortium name="Pathogen Informatics"/>
            <person name="Doyle S."/>
        </authorList>
    </citation>
    <scope>NUCLEOTIDE SEQUENCE [LARGE SCALE GENOMIC DNA]</scope>
    <source>
        <strain evidence="3 4">NCTC12420</strain>
    </source>
</reference>
<dbReference type="Proteomes" id="UP000254220">
    <property type="component" value="Unassembled WGS sequence"/>
</dbReference>
<accession>A0A379XVI3</accession>
<dbReference type="Pfam" id="PF19077">
    <property type="entry name" value="Big_13"/>
    <property type="match status" value="4"/>
</dbReference>
<name>A0A379XVI3_SALER</name>
<proteinExistence type="predicted"/>
<dbReference type="EMBL" id="UGYB01000001">
    <property type="protein sequence ID" value="SUI04559.1"/>
    <property type="molecule type" value="Genomic_DNA"/>
</dbReference>
<evidence type="ECO:0000313" key="4">
    <source>
        <dbReference type="Proteomes" id="UP000254220"/>
    </source>
</evidence>
<dbReference type="Gene3D" id="2.60.40.10">
    <property type="entry name" value="Immunoglobulins"/>
    <property type="match status" value="4"/>
</dbReference>
<sequence>MLSTESDTGSSNTDGVTNNPHPLLTGTTKPLAIITVTFAGKSFSVQADENGLWAWKVPEDLVLDDGEHVYTLSVKDAAGNSASSPLEGRFTLDTTPPSPPTVYLDASSDSGDSGDNITYITTPTLSGKSEPHSEVLITIDGHVYSLQADENGDWQLTLDTPLADGHYDVTVVAKDNAGNMSETAGNMTLVIDTSIPEITVSLRESDDSGVSNSDGITRVTQPTFYGTATPNSTVMFTINNVEYHVVTDTDGNWSLTLPDALADETYEYTVTVKNTVGTSATASGSITVDTTPPSSDASLDEASDSGQNSQDNITNVIRPIITGTTEPEADIEIIFNGVSHTLKAGTDGSWHYAISSDLLML</sequence>
<evidence type="ECO:0000313" key="3">
    <source>
        <dbReference type="EMBL" id="SUI04559.1"/>
    </source>
</evidence>
<feature type="domain" description="Bacterial Ig-like" evidence="2">
    <location>
        <begin position="98"/>
        <end position="193"/>
    </location>
</feature>
<gene>
    <name evidence="3" type="ORF">NCTC12420_04419</name>
</gene>
<protein>
    <submittedName>
        <fullName evidence="3">Large repetitive protein</fullName>
    </submittedName>
</protein>
<dbReference type="AlphaFoldDB" id="A0A379XVI3"/>
<dbReference type="InterPro" id="IPR044016">
    <property type="entry name" value="Big_13"/>
</dbReference>
<feature type="domain" description="Bacterial Ig-like" evidence="2">
    <location>
        <begin position="295"/>
        <end position="358"/>
    </location>
</feature>
<feature type="domain" description="Bacterial Ig-like" evidence="2">
    <location>
        <begin position="195"/>
        <end position="290"/>
    </location>
</feature>
<dbReference type="NCBIfam" id="NF033510">
    <property type="entry name" value="Ca_tandemer"/>
    <property type="match status" value="4"/>
</dbReference>